<dbReference type="Proteomes" id="UP000316621">
    <property type="component" value="Chromosome 1"/>
</dbReference>
<keyword evidence="1" id="KW-0812">Transmembrane</keyword>
<keyword evidence="1" id="KW-0472">Membrane</keyword>
<gene>
    <name evidence="2" type="ORF">C5167_039954</name>
</gene>
<dbReference type="EMBL" id="CM010715">
    <property type="protein sequence ID" value="RZC46976.1"/>
    <property type="molecule type" value="Genomic_DNA"/>
</dbReference>
<name>A0A4Y7IFZ5_PAPSO</name>
<reference evidence="2 3" key="1">
    <citation type="journal article" date="2018" name="Science">
        <title>The opium poppy genome and morphinan production.</title>
        <authorList>
            <person name="Guo L."/>
            <person name="Winzer T."/>
            <person name="Yang X."/>
            <person name="Li Y."/>
            <person name="Ning Z."/>
            <person name="He Z."/>
            <person name="Teodor R."/>
            <person name="Lu Y."/>
            <person name="Bowser T.A."/>
            <person name="Graham I.A."/>
            <person name="Ye K."/>
        </authorList>
    </citation>
    <scope>NUCLEOTIDE SEQUENCE [LARGE SCALE GENOMIC DNA]</scope>
    <source>
        <strain evidence="3">cv. HN1</strain>
        <tissue evidence="2">Leaves</tissue>
    </source>
</reference>
<proteinExistence type="predicted"/>
<evidence type="ECO:0000256" key="1">
    <source>
        <dbReference type="SAM" id="Phobius"/>
    </source>
</evidence>
<feature type="transmembrane region" description="Helical" evidence="1">
    <location>
        <begin position="509"/>
        <end position="537"/>
    </location>
</feature>
<dbReference type="PANTHER" id="PTHR33133">
    <property type="entry name" value="OS08G0107100 PROTEIN-RELATED"/>
    <property type="match status" value="1"/>
</dbReference>
<keyword evidence="1" id="KW-1133">Transmembrane helix</keyword>
<dbReference type="AlphaFoldDB" id="A0A4Y7IFZ5"/>
<accession>A0A4Y7IFZ5</accession>
<feature type="transmembrane region" description="Helical" evidence="1">
    <location>
        <begin position="224"/>
        <end position="252"/>
    </location>
</feature>
<keyword evidence="3" id="KW-1185">Reference proteome</keyword>
<feature type="transmembrane region" description="Helical" evidence="1">
    <location>
        <begin position="188"/>
        <end position="208"/>
    </location>
</feature>
<dbReference type="PANTHER" id="PTHR33133:SF5">
    <property type="entry name" value="OS08G0107100 PROTEIN"/>
    <property type="match status" value="1"/>
</dbReference>
<organism evidence="2 3">
    <name type="scientific">Papaver somniferum</name>
    <name type="common">Opium poppy</name>
    <dbReference type="NCBI Taxonomy" id="3469"/>
    <lineage>
        <taxon>Eukaryota</taxon>
        <taxon>Viridiplantae</taxon>
        <taxon>Streptophyta</taxon>
        <taxon>Embryophyta</taxon>
        <taxon>Tracheophyta</taxon>
        <taxon>Spermatophyta</taxon>
        <taxon>Magnoliopsida</taxon>
        <taxon>Ranunculales</taxon>
        <taxon>Papaveraceae</taxon>
        <taxon>Papaveroideae</taxon>
        <taxon>Papaver</taxon>
    </lineage>
</organism>
<feature type="transmembrane region" description="Helical" evidence="1">
    <location>
        <begin position="421"/>
        <end position="452"/>
    </location>
</feature>
<feature type="transmembrane region" description="Helical" evidence="1">
    <location>
        <begin position="57"/>
        <end position="74"/>
    </location>
</feature>
<feature type="transmembrane region" description="Helical" evidence="1">
    <location>
        <begin position="292"/>
        <end position="316"/>
    </location>
</feature>
<feature type="transmembrane region" description="Helical" evidence="1">
    <location>
        <begin position="27"/>
        <end position="45"/>
    </location>
</feature>
<protein>
    <submittedName>
        <fullName evidence="2">Uncharacterized protein</fullName>
    </submittedName>
</protein>
<feature type="transmembrane region" description="Helical" evidence="1">
    <location>
        <begin position="382"/>
        <end position="409"/>
    </location>
</feature>
<evidence type="ECO:0000313" key="2">
    <source>
        <dbReference type="EMBL" id="RZC46976.1"/>
    </source>
</evidence>
<feature type="transmembrane region" description="Helical" evidence="1">
    <location>
        <begin position="472"/>
        <end position="497"/>
    </location>
</feature>
<feature type="transmembrane region" description="Helical" evidence="1">
    <location>
        <begin position="336"/>
        <end position="361"/>
    </location>
</feature>
<sequence length="573" mass="64049">MERVDKSMGFFGIFEEAYKLTAAKTKIFSQIFLAILLPLTILLLSEYQISYYIRTKTLYLFSTSTLSYVVACFYTSKDITFKKAISVFPKVWGRLLVTFLWWFLVFVICSVGASFLYVWFWASQGGAETGIPRMKNAIVISSISIPYYAGLLYMSLVWSTATVITVLEKDYGRKAMIKSKKLIWGKTLVSYAVCLVLAIPISGIVYTFDQFVVNGKISSLTGKVFLGIACYLLMIVLLHFSLVIQAIIYFVCKSYHNEDIANVAQHLQGGPNAHIDGGKEEAFKITFSRKKIFSQITLAILLPLTIILLSQIQVSYFIRNRNNAKSRGIASAITEIIYAILNLIFTLLSTSSVVYLVACIYSSRDITFKGVIGIFPKVRGKLIVTFLWCLLIVIIYTGVAVGLFLWFFVSVNDEGQGKDKVLIFGLCLFIPFLIGLIYMENVWSVAIVMSVLENDCGRKALGKSMKLVRGKIFASSVAFLVLHIASAGVIFAFSLLVVYGFMSSLVGKIFVGIACYLVLLVLIHFTLVIQTIVYFVCKSYHNEDVSNIAKHLDVGYANLGSQRDDIQMQRASV</sequence>
<feature type="transmembrane region" description="Helical" evidence="1">
    <location>
        <begin position="145"/>
        <end position="167"/>
    </location>
</feature>
<evidence type="ECO:0000313" key="3">
    <source>
        <dbReference type="Proteomes" id="UP000316621"/>
    </source>
</evidence>
<feature type="transmembrane region" description="Helical" evidence="1">
    <location>
        <begin position="95"/>
        <end position="120"/>
    </location>
</feature>
<dbReference type="Gramene" id="RZC46976">
    <property type="protein sequence ID" value="RZC46976"/>
    <property type="gene ID" value="C5167_039954"/>
</dbReference>